<dbReference type="InterPro" id="IPR011990">
    <property type="entry name" value="TPR-like_helical_dom_sf"/>
</dbReference>
<dbReference type="InterPro" id="IPR056583">
    <property type="entry name" value="EDRF1_TPR"/>
</dbReference>
<protein>
    <submittedName>
        <fullName evidence="4">Erythroid differentiation-related factor</fullName>
    </submittedName>
</protein>
<accession>A0A061R901</accession>
<evidence type="ECO:0000259" key="3">
    <source>
        <dbReference type="Pfam" id="PF23788"/>
    </source>
</evidence>
<feature type="domain" description="EDRF1 N-terminal" evidence="3">
    <location>
        <begin position="273"/>
        <end position="508"/>
    </location>
</feature>
<evidence type="ECO:0000313" key="4">
    <source>
        <dbReference type="EMBL" id="JAC68458.1"/>
    </source>
</evidence>
<dbReference type="Pfam" id="PF23788">
    <property type="entry name" value="EDRF1_N"/>
    <property type="match status" value="1"/>
</dbReference>
<dbReference type="PANTHER" id="PTHR15000">
    <property type="entry name" value="ERYTHROID DIFFERENTIATION-RELATED FACTOR 1"/>
    <property type="match status" value="1"/>
</dbReference>
<feature type="region of interest" description="Disordered" evidence="1">
    <location>
        <begin position="413"/>
        <end position="435"/>
    </location>
</feature>
<feature type="region of interest" description="Disordered" evidence="1">
    <location>
        <begin position="505"/>
        <end position="530"/>
    </location>
</feature>
<dbReference type="Gene3D" id="1.25.40.10">
    <property type="entry name" value="Tetratricopeptide repeat domain"/>
    <property type="match status" value="1"/>
</dbReference>
<evidence type="ECO:0000259" key="2">
    <source>
        <dbReference type="Pfam" id="PF23723"/>
    </source>
</evidence>
<dbReference type="AlphaFoldDB" id="A0A061R901"/>
<dbReference type="GO" id="GO:0045893">
    <property type="term" value="P:positive regulation of DNA-templated transcription"/>
    <property type="evidence" value="ECO:0007669"/>
    <property type="project" value="TreeGrafter"/>
</dbReference>
<sequence length="1125" mass="121844">MKPPAELHTCCPHAGGETTETEGCLADCSDQVERGREFWSLFSPRNRSRSPSFEFRPEDREWLEEVLLQPLVSCSVPVPARDVDNSVLTKGNRLDSTLEDEGGPGAEGPIPPAGDSQSEGKPLEDMVAFCRQLASTPLQVPLGKSLLQSKPFDGEPPLDGVPAEANAPDFIATADEMKKIFQVSYRDQEVSILMHRVGGTLHLDGDFDVSCLAAEDGLQESAAATGQGELPSSFMCYSITGGKAEDADCGALRELRASLRRERARRRETDGKDIRRVFQWQFQDVAMLLGSESVIIARSEHRRVRMQARDVEEQISCEACLDLWLDNLMAGAQELALCYHKEGVMQGYQLLETDEIPSLVHCHHLATECHRNAAQLLSLIKERCNQDGSSYVLRKTRGSAQIQIFRVRTAGGKSSLEGEAPDWQGNESSGSADGGESRGRLLFSYPMAILCYRMAMKLIDGKGLVAASHCQRLLRQCISLLDAPEHPRLWATANARLAEVLAREEDAAGGEARPRGGSWSLVERKGRPSPEQPRHMCLGIAAGHIGRAINCLSFYEPGATSQLARMHVQAAELFALMAEECNRADMAGRAFRMVSFAAHHMSAATGCSERREAGSGWERHLTRRLLASSARSHKSLAELLVGPEGADASADARHAMYRHRQDLRGLSPGSVVAHNGEDAPDGAGARFLGAAARDLSSDVETNLNYAVQHYLGALKLFKDHDGDDTEYRKMASSLGEVYRQLGAILKNSGRFTKAYQHFQQGIPLFNSVGAQLCVAQSHLELARLSASRIRGMEFDNIEAIGELTSVTLRTIESFKAALASLGGRRADHSIWEAAKTELAEVLVFAAGTLQAGMPLSKEPEEVGQMAADMYRDAIKSYSEVSASIATSKAGVPADEGRAHCVANAAASIHHQTARLHGQLAKLAQPTKHEAKSVRQGRMLSLALSHLDKALVQFTIDGHPVHHTMLQVDAAALVRQVPLEKGRIRALESALDRLFGCAAAFQPTRHCSGGSGGACACGMSAAEAAAAAESELGRSHGDASQTCPSLAWGPFEVELNLLLRELIQARSAAAGPSGPGASTDCLRSMYKTSLTQREHRSPWGLLAMLCEQNDGRRCQGQAQAGGRRPR</sequence>
<organism evidence="4">
    <name type="scientific">Tetraselmis sp. GSL018</name>
    <dbReference type="NCBI Taxonomy" id="582737"/>
    <lineage>
        <taxon>Eukaryota</taxon>
        <taxon>Viridiplantae</taxon>
        <taxon>Chlorophyta</taxon>
        <taxon>core chlorophytes</taxon>
        <taxon>Chlorodendrophyceae</taxon>
        <taxon>Chlorodendrales</taxon>
        <taxon>Chlorodendraceae</taxon>
        <taxon>Tetraselmis</taxon>
    </lineage>
</organism>
<dbReference type="EMBL" id="GBEZ01017924">
    <property type="protein sequence ID" value="JAC68458.1"/>
    <property type="molecule type" value="Transcribed_RNA"/>
</dbReference>
<feature type="region of interest" description="Disordered" evidence="1">
    <location>
        <begin position="1"/>
        <end position="21"/>
    </location>
</feature>
<feature type="domain" description="EDRF1 TPR repeats region" evidence="2">
    <location>
        <begin position="751"/>
        <end position="1091"/>
    </location>
</feature>
<dbReference type="InterPro" id="IPR056582">
    <property type="entry name" value="EDRF1_N"/>
</dbReference>
<dbReference type="Pfam" id="PF23723">
    <property type="entry name" value="TPR_EDRF1"/>
    <property type="match status" value="1"/>
</dbReference>
<feature type="region of interest" description="Disordered" evidence="1">
    <location>
        <begin position="87"/>
        <end position="120"/>
    </location>
</feature>
<proteinExistence type="predicted"/>
<name>A0A061R901_9CHLO</name>
<reference evidence="4" key="1">
    <citation type="submission" date="2014-05" db="EMBL/GenBank/DDBJ databases">
        <title>The transcriptome of the halophilic microalga Tetraselmis sp. GSL018 isolated from the Great Salt Lake, Utah.</title>
        <authorList>
            <person name="Jinkerson R.E."/>
            <person name="D'Adamo S."/>
            <person name="Posewitz M.C."/>
        </authorList>
    </citation>
    <scope>NUCLEOTIDE SEQUENCE</scope>
    <source>
        <strain evidence="4">GSL018</strain>
    </source>
</reference>
<evidence type="ECO:0000256" key="1">
    <source>
        <dbReference type="SAM" id="MobiDB-lite"/>
    </source>
</evidence>
<dbReference type="PANTHER" id="PTHR15000:SF1">
    <property type="entry name" value="ERYTHROID DIFFERENTIATION-RELATED FACTOR 1"/>
    <property type="match status" value="1"/>
</dbReference>
<gene>
    <name evidence="4" type="ORF">TSPGSL018_8673</name>
</gene>